<evidence type="ECO:0000256" key="1">
    <source>
        <dbReference type="ARBA" id="ARBA00006484"/>
    </source>
</evidence>
<organism evidence="2 3">
    <name type="scientific">Compostibacter hankyongensis</name>
    <dbReference type="NCBI Taxonomy" id="1007089"/>
    <lineage>
        <taxon>Bacteria</taxon>
        <taxon>Pseudomonadati</taxon>
        <taxon>Bacteroidota</taxon>
        <taxon>Chitinophagia</taxon>
        <taxon>Chitinophagales</taxon>
        <taxon>Chitinophagaceae</taxon>
        <taxon>Compostibacter</taxon>
    </lineage>
</organism>
<dbReference type="Gene3D" id="3.40.50.720">
    <property type="entry name" value="NAD(P)-binding Rossmann-like Domain"/>
    <property type="match status" value="1"/>
</dbReference>
<comment type="similarity">
    <text evidence="1">Belongs to the short-chain dehydrogenases/reductases (SDR) family.</text>
</comment>
<dbReference type="PRINTS" id="PR00081">
    <property type="entry name" value="GDHRDH"/>
</dbReference>
<gene>
    <name evidence="2" type="ORF">GCM10023143_01610</name>
</gene>
<reference evidence="3" key="1">
    <citation type="journal article" date="2019" name="Int. J. Syst. Evol. Microbiol.">
        <title>The Global Catalogue of Microorganisms (GCM) 10K type strain sequencing project: providing services to taxonomists for standard genome sequencing and annotation.</title>
        <authorList>
            <consortium name="The Broad Institute Genomics Platform"/>
            <consortium name="The Broad Institute Genome Sequencing Center for Infectious Disease"/>
            <person name="Wu L."/>
            <person name="Ma J."/>
        </authorList>
    </citation>
    <scope>NUCLEOTIDE SEQUENCE [LARGE SCALE GENOMIC DNA]</scope>
    <source>
        <strain evidence="3">JCM 17664</strain>
    </source>
</reference>
<evidence type="ECO:0000313" key="2">
    <source>
        <dbReference type="EMBL" id="GAA4300554.1"/>
    </source>
</evidence>
<proteinExistence type="inferred from homology"/>
<dbReference type="Pfam" id="PF13561">
    <property type="entry name" value="adh_short_C2"/>
    <property type="match status" value="1"/>
</dbReference>
<name>A0ABP8FD68_9BACT</name>
<dbReference type="Proteomes" id="UP001501207">
    <property type="component" value="Unassembled WGS sequence"/>
</dbReference>
<dbReference type="EMBL" id="BAABFN010000001">
    <property type="protein sequence ID" value="GAA4300554.1"/>
    <property type="molecule type" value="Genomic_DNA"/>
</dbReference>
<dbReference type="PANTHER" id="PTHR42879">
    <property type="entry name" value="3-OXOACYL-(ACYL-CARRIER-PROTEIN) REDUCTASE"/>
    <property type="match status" value="1"/>
</dbReference>
<comment type="caution">
    <text evidence="2">The sequence shown here is derived from an EMBL/GenBank/DDBJ whole genome shotgun (WGS) entry which is preliminary data.</text>
</comment>
<dbReference type="PANTHER" id="PTHR42879:SF6">
    <property type="entry name" value="NADPH-DEPENDENT REDUCTASE BACG"/>
    <property type="match status" value="1"/>
</dbReference>
<accession>A0ABP8FD68</accession>
<sequence length="251" mass="26153">MDLDLKNKNAWVGGSSSGLGLATAIELSLLGAAVTLCGRNEDALKAALGQLDTGAGQRHGYLRMDFSEGDACRKAFAQLAAERPLHILINNTGGPPPGAAFAAAPEQYRDFFEMQLVNFQAFVQAAVPAMKAAAYGRIVNITSTSTKAPIAGLGISNVVRAAVANWGKSLATELGPYGITVNNVLPGSHDTERLKELYSAERMQEAISRIPAGRLGQPREFGAVVAFLCTPAASFINGVNLPADGGQLGGL</sequence>
<dbReference type="RefSeq" id="WP_344973785.1">
    <property type="nucleotide sequence ID" value="NZ_BAABFN010000001.1"/>
</dbReference>
<dbReference type="SUPFAM" id="SSF51735">
    <property type="entry name" value="NAD(P)-binding Rossmann-fold domains"/>
    <property type="match status" value="1"/>
</dbReference>
<dbReference type="InterPro" id="IPR050259">
    <property type="entry name" value="SDR"/>
</dbReference>
<dbReference type="InterPro" id="IPR002347">
    <property type="entry name" value="SDR_fam"/>
</dbReference>
<keyword evidence="3" id="KW-1185">Reference proteome</keyword>
<dbReference type="InterPro" id="IPR036291">
    <property type="entry name" value="NAD(P)-bd_dom_sf"/>
</dbReference>
<protein>
    <submittedName>
        <fullName evidence="2">SDR family oxidoreductase</fullName>
    </submittedName>
</protein>
<evidence type="ECO:0000313" key="3">
    <source>
        <dbReference type="Proteomes" id="UP001501207"/>
    </source>
</evidence>